<feature type="domain" description="CHY-type" evidence="5">
    <location>
        <begin position="6"/>
        <end position="81"/>
    </location>
</feature>
<evidence type="ECO:0000256" key="2">
    <source>
        <dbReference type="ARBA" id="ARBA00022771"/>
    </source>
</evidence>
<dbReference type="InterPro" id="IPR008913">
    <property type="entry name" value="Znf_CHY"/>
</dbReference>
<comment type="caution">
    <text evidence="6">The sequence shown here is derived from an EMBL/GenBank/DDBJ whole genome shotgun (WGS) entry which is preliminary data.</text>
</comment>
<reference evidence="6" key="1">
    <citation type="submission" date="2021-03" db="EMBL/GenBank/DDBJ databases">
        <authorList>
            <person name="Tran Van P."/>
        </authorList>
    </citation>
    <scope>NUCLEOTIDE SEQUENCE</scope>
</reference>
<evidence type="ECO:0000313" key="6">
    <source>
        <dbReference type="EMBL" id="CAG2065331.1"/>
    </source>
</evidence>
<dbReference type="SUPFAM" id="SSF161219">
    <property type="entry name" value="CHY zinc finger-like"/>
    <property type="match status" value="1"/>
</dbReference>
<evidence type="ECO:0000256" key="3">
    <source>
        <dbReference type="ARBA" id="ARBA00022833"/>
    </source>
</evidence>
<evidence type="ECO:0000256" key="4">
    <source>
        <dbReference type="PROSITE-ProRule" id="PRU00601"/>
    </source>
</evidence>
<gene>
    <name evidence="6" type="ORF">TPAB3V08_LOCUS12275</name>
</gene>
<organism evidence="6 7">
    <name type="scientific">Timema podura</name>
    <name type="common">Walking stick</name>
    <dbReference type="NCBI Taxonomy" id="61482"/>
    <lineage>
        <taxon>Eukaryota</taxon>
        <taxon>Metazoa</taxon>
        <taxon>Ecdysozoa</taxon>
        <taxon>Arthropoda</taxon>
        <taxon>Hexapoda</taxon>
        <taxon>Insecta</taxon>
        <taxon>Pterygota</taxon>
        <taxon>Neoptera</taxon>
        <taxon>Polyneoptera</taxon>
        <taxon>Phasmatodea</taxon>
        <taxon>Timematodea</taxon>
        <taxon>Timematoidea</taxon>
        <taxon>Timematidae</taxon>
        <taxon>Timema</taxon>
    </lineage>
</organism>
<evidence type="ECO:0000313" key="7">
    <source>
        <dbReference type="Proteomes" id="UP001153148"/>
    </source>
</evidence>
<dbReference type="PANTHER" id="PTHR21319">
    <property type="entry name" value="RING FINGER AND CHY ZINC FINGER DOMAIN-CONTAINING PROTEIN 1"/>
    <property type="match status" value="1"/>
</dbReference>
<protein>
    <recommendedName>
        <fullName evidence="5">CHY-type domain-containing protein</fullName>
    </recommendedName>
</protein>
<dbReference type="InterPro" id="IPR037274">
    <property type="entry name" value="Znf_CHY_sf"/>
</dbReference>
<keyword evidence="3" id="KW-0862">Zinc</keyword>
<evidence type="ECO:0000259" key="5">
    <source>
        <dbReference type="PROSITE" id="PS51266"/>
    </source>
</evidence>
<accession>A0ABN7PDM7</accession>
<dbReference type="EMBL" id="CAJPIN010042101">
    <property type="protein sequence ID" value="CAG2065331.1"/>
    <property type="molecule type" value="Genomic_DNA"/>
</dbReference>
<dbReference type="PANTHER" id="PTHR21319:SF53">
    <property type="entry name" value="RING FINGER AND CHY ZINC FINGER DOMAIN-CONTAINING PROTEIN 1"/>
    <property type="match status" value="1"/>
</dbReference>
<dbReference type="Pfam" id="PF05495">
    <property type="entry name" value="zf-CHY"/>
    <property type="match status" value="1"/>
</dbReference>
<evidence type="ECO:0000256" key="1">
    <source>
        <dbReference type="ARBA" id="ARBA00022723"/>
    </source>
</evidence>
<keyword evidence="1" id="KW-0479">Metal-binding</keyword>
<sequence>MQVAEFDSNLFSPPANSSRCLASLYLPGLLFTPCCNKIYFCRFCHDENESHPVNRKDVTELVCTNCDTRQKVQAECEHCNLRFGKVGIVSSTVLPTVTKQNVLRRQKLVFG</sequence>
<name>A0ABN7PDM7_TIMPD</name>
<keyword evidence="2 4" id="KW-0863">Zinc-finger</keyword>
<dbReference type="PROSITE" id="PS51266">
    <property type="entry name" value="ZF_CHY"/>
    <property type="match status" value="1"/>
</dbReference>
<keyword evidence="7" id="KW-1185">Reference proteome</keyword>
<dbReference type="Proteomes" id="UP001153148">
    <property type="component" value="Unassembled WGS sequence"/>
</dbReference>
<proteinExistence type="predicted"/>